<keyword evidence="7 8" id="KW-0449">Lipoprotein</keyword>
<name>A0A1G8CA10_9GAMM</name>
<keyword evidence="3 8" id="KW-1134">Transmembrane beta strand</keyword>
<evidence type="ECO:0000256" key="4">
    <source>
        <dbReference type="ARBA" id="ARBA00022692"/>
    </source>
</evidence>
<evidence type="ECO:0000256" key="6">
    <source>
        <dbReference type="ARBA" id="ARBA00023237"/>
    </source>
</evidence>
<sequence length="469" mass="50762">MPSHYLKPLSLLVALALGGCSSLLSTPYQRPALNLPASWQQSGEQQASSDQAWWKAFSDPELDRLIDTALARNNDIGTALLNVGRARLQAGLTRDGQLPQLSSGLSADRTRALRGEGNTAHSYSLTGSASWEADLWNRLGSATDAAELEALATEQDYAAIRLSLAGTVASLYWQIGYLNERLAASAASIDYARQTLQLVQVQYDAGQASALELAEARQSLETQLASEVDLRQQRVEQRNALAVLFDSAGPANLSELQSLQGSVLPAVGADLPASLLARRPDLRAAELRLRSSLKSVDAIRASYYPDLSLTGTLGYSSSALGNLLQNPVGALGASLTLPFLQWNQMKLNVAVSKTDYELAVTDFRQSLYQALADVENGLAGRRHYAEQQGMRRRALDAASEAERIYRIRYESGSVDLQSWLSAQDTRRTAQITLAENRLNQLLNAVTLYQSLGGDTGVDIEAPLAALQDQ</sequence>
<proteinExistence type="inferred from homology"/>
<dbReference type="InterPro" id="IPR010131">
    <property type="entry name" value="MdtP/NodT-like"/>
</dbReference>
<evidence type="ECO:0000256" key="2">
    <source>
        <dbReference type="ARBA" id="ARBA00007613"/>
    </source>
</evidence>
<dbReference type="AlphaFoldDB" id="A0A1G8CA10"/>
<evidence type="ECO:0000256" key="3">
    <source>
        <dbReference type="ARBA" id="ARBA00022452"/>
    </source>
</evidence>
<feature type="chain" id="PRO_5011333180" evidence="8">
    <location>
        <begin position="26"/>
        <end position="469"/>
    </location>
</feature>
<keyword evidence="8" id="KW-0732">Signal</keyword>
<keyword evidence="4 8" id="KW-0812">Transmembrane</keyword>
<evidence type="ECO:0000313" key="10">
    <source>
        <dbReference type="Proteomes" id="UP000198606"/>
    </source>
</evidence>
<dbReference type="EMBL" id="FNDG01000004">
    <property type="protein sequence ID" value="SDH42205.1"/>
    <property type="molecule type" value="Genomic_DNA"/>
</dbReference>
<organism evidence="9 10">
    <name type="scientific">Phytopseudomonas flavescens</name>
    <dbReference type="NCBI Taxonomy" id="29435"/>
    <lineage>
        <taxon>Bacteria</taxon>
        <taxon>Pseudomonadati</taxon>
        <taxon>Pseudomonadota</taxon>
        <taxon>Gammaproteobacteria</taxon>
        <taxon>Pseudomonadales</taxon>
        <taxon>Pseudomonadaceae</taxon>
        <taxon>Phytopseudomonas</taxon>
    </lineage>
</organism>
<evidence type="ECO:0000256" key="7">
    <source>
        <dbReference type="ARBA" id="ARBA00023288"/>
    </source>
</evidence>
<keyword evidence="5 8" id="KW-0564">Palmitate</keyword>
<dbReference type="GO" id="GO:0015562">
    <property type="term" value="F:efflux transmembrane transporter activity"/>
    <property type="evidence" value="ECO:0007669"/>
    <property type="project" value="InterPro"/>
</dbReference>
<dbReference type="PROSITE" id="PS51257">
    <property type="entry name" value="PROKAR_LIPOPROTEIN"/>
    <property type="match status" value="1"/>
</dbReference>
<reference evidence="9 10" key="1">
    <citation type="submission" date="2016-10" db="EMBL/GenBank/DDBJ databases">
        <authorList>
            <person name="de Groot N.N."/>
        </authorList>
    </citation>
    <scope>NUCLEOTIDE SEQUENCE [LARGE SCALE GENOMIC DNA]</scope>
    <source>
        <strain evidence="9 10">LMG 18387</strain>
    </source>
</reference>
<protein>
    <submittedName>
        <fullName evidence="9">Efflux transporter, outer membrane factor (OMF) lipoprotein, NodT family</fullName>
    </submittedName>
</protein>
<evidence type="ECO:0000313" key="9">
    <source>
        <dbReference type="EMBL" id="SDH42205.1"/>
    </source>
</evidence>
<evidence type="ECO:0000256" key="1">
    <source>
        <dbReference type="ARBA" id="ARBA00004459"/>
    </source>
</evidence>
<dbReference type="PANTHER" id="PTHR30203:SF32">
    <property type="entry name" value="CATION EFFLUX SYSTEM PROTEIN CUSC"/>
    <property type="match status" value="1"/>
</dbReference>
<accession>A0A1G8CA10</accession>
<evidence type="ECO:0000256" key="8">
    <source>
        <dbReference type="RuleBase" id="RU362097"/>
    </source>
</evidence>
<comment type="subcellular location">
    <subcellularLocation>
        <location evidence="1 8">Cell outer membrane</location>
        <topology evidence="1 8">Lipid-anchor</topology>
    </subcellularLocation>
</comment>
<gene>
    <name evidence="9" type="ORF">SAMN05216588_104316</name>
</gene>
<dbReference type="Gene3D" id="2.20.200.10">
    <property type="entry name" value="Outer membrane efflux proteins (OEP)"/>
    <property type="match status" value="1"/>
</dbReference>
<comment type="similarity">
    <text evidence="2 8">Belongs to the outer membrane factor (OMF) (TC 1.B.17) family.</text>
</comment>
<dbReference type="GO" id="GO:0009279">
    <property type="term" value="C:cell outer membrane"/>
    <property type="evidence" value="ECO:0007669"/>
    <property type="project" value="UniProtKB-SubCell"/>
</dbReference>
<keyword evidence="8" id="KW-0472">Membrane</keyword>
<dbReference type="PANTHER" id="PTHR30203">
    <property type="entry name" value="OUTER MEMBRANE CATION EFFLUX PROTEIN"/>
    <property type="match status" value="1"/>
</dbReference>
<dbReference type="RefSeq" id="WP_175154215.1">
    <property type="nucleotide sequence ID" value="NZ_FNDG01000004.1"/>
</dbReference>
<dbReference type="STRING" id="29435.SAMN05216588_104316"/>
<dbReference type="Gene3D" id="1.20.1600.10">
    <property type="entry name" value="Outer membrane efflux proteins (OEP)"/>
    <property type="match status" value="1"/>
</dbReference>
<keyword evidence="6" id="KW-0998">Cell outer membrane</keyword>
<dbReference type="Proteomes" id="UP000198606">
    <property type="component" value="Unassembled WGS sequence"/>
</dbReference>
<feature type="signal peptide" evidence="8">
    <location>
        <begin position="1"/>
        <end position="25"/>
    </location>
</feature>
<dbReference type="SUPFAM" id="SSF56954">
    <property type="entry name" value="Outer membrane efflux proteins (OEP)"/>
    <property type="match status" value="1"/>
</dbReference>
<dbReference type="InterPro" id="IPR003423">
    <property type="entry name" value="OMP_efflux"/>
</dbReference>
<evidence type="ECO:0000256" key="5">
    <source>
        <dbReference type="ARBA" id="ARBA00023139"/>
    </source>
</evidence>
<dbReference type="Pfam" id="PF02321">
    <property type="entry name" value="OEP"/>
    <property type="match status" value="2"/>
</dbReference>
<dbReference type="NCBIfam" id="TIGR01845">
    <property type="entry name" value="outer_NodT"/>
    <property type="match status" value="1"/>
</dbReference>